<reference evidence="1" key="1">
    <citation type="journal article" date="2014" name="Int. J. Syst. Evol. Microbiol.">
        <title>Complete genome sequence of Corynebacterium casei LMG S-19264T (=DSM 44701T), isolated from a smear-ripened cheese.</title>
        <authorList>
            <consortium name="US DOE Joint Genome Institute (JGI-PGF)"/>
            <person name="Walter F."/>
            <person name="Albersmeier A."/>
            <person name="Kalinowski J."/>
            <person name="Ruckert C."/>
        </authorList>
    </citation>
    <scope>NUCLEOTIDE SEQUENCE</scope>
    <source>
        <strain evidence="1">CGMCC 1.7086</strain>
    </source>
</reference>
<gene>
    <name evidence="1" type="ORF">GCM10010982_20010</name>
</gene>
<dbReference type="Gene3D" id="2.60.120.620">
    <property type="entry name" value="q2cbj1_9rhob like domain"/>
    <property type="match status" value="1"/>
</dbReference>
<dbReference type="Pfam" id="PF13759">
    <property type="entry name" value="2OG-FeII_Oxy_5"/>
    <property type="match status" value="1"/>
</dbReference>
<dbReference type="NCBIfam" id="TIGR02466">
    <property type="entry name" value="TIGR02466 family protein"/>
    <property type="match status" value="1"/>
</dbReference>
<evidence type="ECO:0000313" key="2">
    <source>
        <dbReference type="Proteomes" id="UP000606935"/>
    </source>
</evidence>
<dbReference type="Proteomes" id="UP000606935">
    <property type="component" value="Unassembled WGS sequence"/>
</dbReference>
<dbReference type="InterPro" id="IPR012668">
    <property type="entry name" value="CHP02466"/>
</dbReference>
<protein>
    <recommendedName>
        <fullName evidence="3">Fe2OG dioxygenase domain-containing protein</fullName>
    </recommendedName>
</protein>
<organism evidence="1 2">
    <name type="scientific">Bowmanella pacifica</name>
    <dbReference type="NCBI Taxonomy" id="502051"/>
    <lineage>
        <taxon>Bacteria</taxon>
        <taxon>Pseudomonadati</taxon>
        <taxon>Pseudomonadota</taxon>
        <taxon>Gammaproteobacteria</taxon>
        <taxon>Alteromonadales</taxon>
        <taxon>Alteromonadaceae</taxon>
        <taxon>Bowmanella</taxon>
    </lineage>
</organism>
<evidence type="ECO:0008006" key="3">
    <source>
        <dbReference type="Google" id="ProtNLM"/>
    </source>
</evidence>
<keyword evidence="2" id="KW-1185">Reference proteome</keyword>
<sequence length="199" mass="22929">MKIELWFPTAIYHHDASEQEAAEVRAELQSVVDRELDEILSRKDAKSRSYIQSRQAGHRQIIQKYDLTHFHAFLIRHAGAFLSKLHPEAQGVEVRESWFNFYAPGDSQEVHNHLHAIHPSYLSGVFYLSAPPDCGDIKFYHPNMQTAVTNPQGSIENYETCYTPIENRLMLFRSHVPHAVLPNRSDALRVSISFNIYVI</sequence>
<dbReference type="RefSeq" id="WP_188693994.1">
    <property type="nucleotide sequence ID" value="NZ_BMLS01000002.1"/>
</dbReference>
<comment type="caution">
    <text evidence="1">The sequence shown here is derived from an EMBL/GenBank/DDBJ whole genome shotgun (WGS) entry which is preliminary data.</text>
</comment>
<dbReference type="EMBL" id="BMLS01000002">
    <property type="protein sequence ID" value="GGO69227.1"/>
    <property type="molecule type" value="Genomic_DNA"/>
</dbReference>
<evidence type="ECO:0000313" key="1">
    <source>
        <dbReference type="EMBL" id="GGO69227.1"/>
    </source>
</evidence>
<proteinExistence type="predicted"/>
<accession>A0A918DIW2</accession>
<name>A0A918DIW2_9ALTE</name>
<reference evidence="1" key="2">
    <citation type="submission" date="2020-09" db="EMBL/GenBank/DDBJ databases">
        <authorList>
            <person name="Sun Q."/>
            <person name="Zhou Y."/>
        </authorList>
    </citation>
    <scope>NUCLEOTIDE SEQUENCE</scope>
    <source>
        <strain evidence="1">CGMCC 1.7086</strain>
    </source>
</reference>
<dbReference type="AlphaFoldDB" id="A0A918DIW2"/>